<dbReference type="Pfam" id="PF00211">
    <property type="entry name" value="Guanylate_cyc"/>
    <property type="match status" value="1"/>
</dbReference>
<dbReference type="PROSITE" id="PS50125">
    <property type="entry name" value="GUANYLATE_CYCLASE_2"/>
    <property type="match status" value="1"/>
</dbReference>
<dbReference type="GO" id="GO:0001653">
    <property type="term" value="F:peptide receptor activity"/>
    <property type="evidence" value="ECO:0007669"/>
    <property type="project" value="TreeGrafter"/>
</dbReference>
<feature type="domain" description="PAS" evidence="8">
    <location>
        <begin position="1216"/>
        <end position="1286"/>
    </location>
</feature>
<feature type="transmembrane region" description="Helical" evidence="7">
    <location>
        <begin position="290"/>
        <end position="312"/>
    </location>
</feature>
<dbReference type="Gene3D" id="3.30.70.1230">
    <property type="entry name" value="Nucleotide cyclase"/>
    <property type="match status" value="1"/>
</dbReference>
<accession>A0A1J4JCD8</accession>
<dbReference type="EMBL" id="MLAK01001213">
    <property type="protein sequence ID" value="OHS95919.1"/>
    <property type="molecule type" value="Genomic_DNA"/>
</dbReference>
<comment type="subcellular location">
    <subcellularLocation>
        <location evidence="1">Membrane</location>
    </subcellularLocation>
</comment>
<proteinExistence type="predicted"/>
<dbReference type="GeneID" id="94846455"/>
<keyword evidence="4 7" id="KW-1133">Transmembrane helix</keyword>
<evidence type="ECO:0000256" key="7">
    <source>
        <dbReference type="SAM" id="Phobius"/>
    </source>
</evidence>
<name>A0A1J4JCD8_9EUKA</name>
<evidence type="ECO:0000256" key="6">
    <source>
        <dbReference type="ARBA" id="ARBA00023239"/>
    </source>
</evidence>
<keyword evidence="3" id="KW-0547">Nucleotide-binding</keyword>
<feature type="transmembrane region" description="Helical" evidence="7">
    <location>
        <begin position="657"/>
        <end position="678"/>
    </location>
</feature>
<feature type="transmembrane region" description="Helical" evidence="7">
    <location>
        <begin position="232"/>
        <end position="252"/>
    </location>
</feature>
<evidence type="ECO:0000256" key="5">
    <source>
        <dbReference type="ARBA" id="ARBA00023136"/>
    </source>
</evidence>
<dbReference type="PANTHER" id="PTHR11920">
    <property type="entry name" value="GUANYLYL CYCLASE"/>
    <property type="match status" value="1"/>
</dbReference>
<dbReference type="GO" id="GO:0007168">
    <property type="term" value="P:receptor guanylyl cyclase signaling pathway"/>
    <property type="evidence" value="ECO:0007669"/>
    <property type="project" value="TreeGrafter"/>
</dbReference>
<evidence type="ECO:0000256" key="4">
    <source>
        <dbReference type="ARBA" id="ARBA00022989"/>
    </source>
</evidence>
<feature type="transmembrane region" description="Helical" evidence="7">
    <location>
        <begin position="258"/>
        <end position="278"/>
    </location>
</feature>
<dbReference type="GO" id="GO:0035556">
    <property type="term" value="P:intracellular signal transduction"/>
    <property type="evidence" value="ECO:0007669"/>
    <property type="project" value="InterPro"/>
</dbReference>
<dbReference type="PANTHER" id="PTHR11920:SF335">
    <property type="entry name" value="GUANYLATE CYCLASE"/>
    <property type="match status" value="1"/>
</dbReference>
<evidence type="ECO:0000259" key="8">
    <source>
        <dbReference type="PROSITE" id="PS50112"/>
    </source>
</evidence>
<feature type="transmembrane region" description="Helical" evidence="7">
    <location>
        <begin position="948"/>
        <end position="970"/>
    </location>
</feature>
<dbReference type="CDD" id="cd07302">
    <property type="entry name" value="CHD"/>
    <property type="match status" value="1"/>
</dbReference>
<dbReference type="SUPFAM" id="SSF55073">
    <property type="entry name" value="Nucleotide cyclase"/>
    <property type="match status" value="1"/>
</dbReference>
<feature type="transmembrane region" description="Helical" evidence="7">
    <location>
        <begin position="690"/>
        <end position="711"/>
    </location>
</feature>
<dbReference type="InterPro" id="IPR050401">
    <property type="entry name" value="Cyclic_nucleotide_synthase"/>
</dbReference>
<reference evidence="10" key="1">
    <citation type="submission" date="2016-10" db="EMBL/GenBank/DDBJ databases">
        <authorList>
            <person name="Benchimol M."/>
            <person name="Almeida L.G."/>
            <person name="Vasconcelos A.T."/>
            <person name="Perreira-Neves A."/>
            <person name="Rosa I.A."/>
            <person name="Tasca T."/>
            <person name="Bogo M.R."/>
            <person name="de Souza W."/>
        </authorList>
    </citation>
    <scope>NUCLEOTIDE SEQUENCE [LARGE SCALE GENOMIC DNA]</scope>
    <source>
        <strain evidence="10">K</strain>
    </source>
</reference>
<dbReference type="NCBIfam" id="TIGR00229">
    <property type="entry name" value="sensory_box"/>
    <property type="match status" value="1"/>
</dbReference>
<dbReference type="InterPro" id="IPR029787">
    <property type="entry name" value="Nucleotide_cyclase"/>
</dbReference>
<dbReference type="GO" id="GO:0004016">
    <property type="term" value="F:adenylate cyclase activity"/>
    <property type="evidence" value="ECO:0007669"/>
    <property type="project" value="TreeGrafter"/>
</dbReference>
<feature type="transmembrane region" description="Helical" evidence="7">
    <location>
        <begin position="117"/>
        <end position="141"/>
    </location>
</feature>
<dbReference type="PROSITE" id="PS50112">
    <property type="entry name" value="PAS"/>
    <property type="match status" value="1"/>
</dbReference>
<gene>
    <name evidence="10" type="ORF">TRFO_37969</name>
</gene>
<dbReference type="GO" id="GO:0000166">
    <property type="term" value="F:nucleotide binding"/>
    <property type="evidence" value="ECO:0007669"/>
    <property type="project" value="UniProtKB-KW"/>
</dbReference>
<dbReference type="Pfam" id="PF13426">
    <property type="entry name" value="PAS_9"/>
    <property type="match status" value="1"/>
</dbReference>
<protein>
    <submittedName>
        <fullName evidence="10">Adenylate and Guanylate cyclase catalytic domain containing protein</fullName>
    </submittedName>
</protein>
<dbReference type="RefSeq" id="XP_068349056.1">
    <property type="nucleotide sequence ID" value="XM_068511751.1"/>
</dbReference>
<dbReference type="VEuPathDB" id="TrichDB:TRFO_37969"/>
<keyword evidence="6" id="KW-0456">Lyase</keyword>
<keyword evidence="2 7" id="KW-0812">Transmembrane</keyword>
<sequence>MDASASRSITDHGGVGIRSRLIQGKFSNVDILFPFFDQMAQLSRIPHAITFIFIIFQTIQSIIISFWPVALFWNIPLEDLHENVNGIFMDITNEYKVVSGITLVFWFMDTLPTFDTFLITFIILLIVSLSIFAWFIGFIMFYLKNLRFFTWGLYLSRFIIECILPILIYPSSALFGASIWLRIDQHDVSYWVYIVPCFLILLLNATLTVIGQRTIFISCCINTSLQSSFNTFFTNLLYAINSVSIILTYFFYTFPSYAYNVFQITHSFILVFLLIYLYRNLPFHHSYSNIYHAVLGSTEIFGSLSSFVLFIVNRDRSIIILIGTVIIFIIISSIGNYFLYKKRYDTICKHLTDNEKELVFENDYTDYFKGLGLLNEKKAITYLHVGFTEICPMFINWTFTKFLTKNLPTVNVTTTLLQIVSFFPTEYHQLNTLFSSLTNRMNLSFNTRFLIYQTYRIKALRQSSNSSDANERLIKLRSLTKQCITSNISFWKMNDPSISIYETLAKEQHRVNSLWIEALRDYPNSSKLRDKYATFLIECMCEFHAGVAMKQKADMIETGTSFAVDASFKSLISSYPAYFQRRILDGKGCILDSSNWKTKSGSSFSTEFTLAISEVVETESTIEYEEKLGRLILNKSKLRFACDTALKKRTHGSYSNLPLLSCFSFIVGIIVFIVLYIYNRDVFYHRKDSVDYISFLGISHFYSRIANFLIITRFVYDQSLLGDTTTVEHAVKVDGFPPYYISFSGDFRVKALNSSYFSRKYFSMMIDKINNLVDYSNDDIYPLVEKLIGRNVQLNHCYNKTVIGPSLVSMKSILSYNYFLIANLVALESISDFYNNDIYCESIENQKSLLIKFDEVLDGFNTFSKEKNDELMVTNNILLIICPIILFTFSYIPYLTAALAYVHHVNKITNILLNIDHSSKEEASKQIRKDVEIEIHSVSEPHLKVTNIVSIMILLFIFALLSSLICFGLLKSANSYCKKLNMLNSWAYYASIRLTSSIDLLAQCWHTILLDKNNSCFFLSREQSLNSLNKALEALIESNQNLLRGDVYKSIYDYDSILGELNFKEKCQIQSLASDFHDTYRCGSADKLLATVRDLVQPIILTPEIYGGRIEGINVFQFVHLLNSHLWIIYESTVDRLSDLSVISYSDLILITTIYFVIGIIASFLVFSGGYILQFSASKSYKAMLAQIKRIPPNLIIADKQLKNFLLNKDKEKDFTTSVSRSVLHNSSDAMLCVSLVGVIEMVNPAVTSTLGFTPEQILGQSVISFFEEQDAEKLVDQMNIIFEGQNGCVYEDHMRCTTDNSTLIPVEITLLGMQSDEISSTQSFVIILKDESELIKKRSDAEEAKAQSENLLYHILPQNVVMRLNRGEKDICFTVPSATIVFIDIVKFSEFTKNLTPQDIMGSLSHIFSSFDLLCNDYPLVLKIKLIGDIYMAAAGLFTEGKEPENHANQAVKFGIDALNSLEDANVKLDASLMVRIGINTGGPIIAGVLGTDKPVFDIIGDTINVASRLQTTDIPGKIQITQSTYQHLKVNEYSIEERGEVFLKGKGQVMTYLVSPYAPFKSENLLNL</sequence>
<evidence type="ECO:0000256" key="3">
    <source>
        <dbReference type="ARBA" id="ARBA00022741"/>
    </source>
</evidence>
<dbReference type="SMART" id="SM00044">
    <property type="entry name" value="CYCc"/>
    <property type="match status" value="1"/>
</dbReference>
<evidence type="ECO:0000313" key="11">
    <source>
        <dbReference type="Proteomes" id="UP000179807"/>
    </source>
</evidence>
<evidence type="ECO:0000313" key="10">
    <source>
        <dbReference type="EMBL" id="OHS95919.1"/>
    </source>
</evidence>
<evidence type="ECO:0000256" key="1">
    <source>
        <dbReference type="ARBA" id="ARBA00004370"/>
    </source>
</evidence>
<dbReference type="OrthoDB" id="6127067at2759"/>
<dbReference type="InterPro" id="IPR001054">
    <property type="entry name" value="A/G_cyclase"/>
</dbReference>
<feature type="domain" description="Guanylate cyclase" evidence="9">
    <location>
        <begin position="1380"/>
        <end position="1512"/>
    </location>
</feature>
<organism evidence="10 11">
    <name type="scientific">Tritrichomonas foetus</name>
    <dbReference type="NCBI Taxonomy" id="1144522"/>
    <lineage>
        <taxon>Eukaryota</taxon>
        <taxon>Metamonada</taxon>
        <taxon>Parabasalia</taxon>
        <taxon>Tritrichomonadida</taxon>
        <taxon>Tritrichomonadidae</taxon>
        <taxon>Tritrichomonas</taxon>
    </lineage>
</organism>
<comment type="caution">
    <text evidence="10">The sequence shown here is derived from an EMBL/GenBank/DDBJ whole genome shotgun (WGS) entry which is preliminary data.</text>
</comment>
<dbReference type="SMART" id="SM00091">
    <property type="entry name" value="PAS"/>
    <property type="match status" value="1"/>
</dbReference>
<dbReference type="Gene3D" id="3.30.450.20">
    <property type="entry name" value="PAS domain"/>
    <property type="match status" value="1"/>
</dbReference>
<dbReference type="GO" id="GO:0005886">
    <property type="term" value="C:plasma membrane"/>
    <property type="evidence" value="ECO:0007669"/>
    <property type="project" value="TreeGrafter"/>
</dbReference>
<dbReference type="CDD" id="cd00130">
    <property type="entry name" value="PAS"/>
    <property type="match status" value="1"/>
</dbReference>
<feature type="transmembrane region" description="Helical" evidence="7">
    <location>
        <begin position="148"/>
        <end position="170"/>
    </location>
</feature>
<dbReference type="InterPro" id="IPR035965">
    <property type="entry name" value="PAS-like_dom_sf"/>
</dbReference>
<keyword evidence="11" id="KW-1185">Reference proteome</keyword>
<dbReference type="SUPFAM" id="SSF55785">
    <property type="entry name" value="PYP-like sensor domain (PAS domain)"/>
    <property type="match status" value="1"/>
</dbReference>
<feature type="transmembrane region" description="Helical" evidence="7">
    <location>
        <begin position="190"/>
        <end position="211"/>
    </location>
</feature>
<feature type="transmembrane region" description="Helical" evidence="7">
    <location>
        <begin position="1148"/>
        <end position="1173"/>
    </location>
</feature>
<dbReference type="InterPro" id="IPR000014">
    <property type="entry name" value="PAS"/>
</dbReference>
<evidence type="ECO:0000259" key="9">
    <source>
        <dbReference type="PROSITE" id="PS50125"/>
    </source>
</evidence>
<keyword evidence="5 7" id="KW-0472">Membrane</keyword>
<evidence type="ECO:0000256" key="2">
    <source>
        <dbReference type="ARBA" id="ARBA00022692"/>
    </source>
</evidence>
<feature type="transmembrane region" description="Helical" evidence="7">
    <location>
        <begin position="877"/>
        <end position="902"/>
    </location>
</feature>
<dbReference type="Proteomes" id="UP000179807">
    <property type="component" value="Unassembled WGS sequence"/>
</dbReference>
<feature type="transmembrane region" description="Helical" evidence="7">
    <location>
        <begin position="318"/>
        <end position="340"/>
    </location>
</feature>
<feature type="transmembrane region" description="Helical" evidence="7">
    <location>
        <begin position="48"/>
        <end position="73"/>
    </location>
</feature>
<dbReference type="GO" id="GO:0004383">
    <property type="term" value="F:guanylate cyclase activity"/>
    <property type="evidence" value="ECO:0007669"/>
    <property type="project" value="TreeGrafter"/>
</dbReference>